<organism evidence="5 6">
    <name type="scientific">Jiangella alkaliphila</name>
    <dbReference type="NCBI Taxonomy" id="419479"/>
    <lineage>
        <taxon>Bacteria</taxon>
        <taxon>Bacillati</taxon>
        <taxon>Actinomycetota</taxon>
        <taxon>Actinomycetes</taxon>
        <taxon>Jiangellales</taxon>
        <taxon>Jiangellaceae</taxon>
        <taxon>Jiangella</taxon>
    </lineage>
</organism>
<dbReference type="InterPro" id="IPR050129">
    <property type="entry name" value="Zn_alcohol_dh"/>
</dbReference>
<feature type="domain" description="Alcohol dehydrogenase-like C-terminal" evidence="3">
    <location>
        <begin position="182"/>
        <end position="301"/>
    </location>
</feature>
<dbReference type="SUPFAM" id="SSF50129">
    <property type="entry name" value="GroES-like"/>
    <property type="match status" value="1"/>
</dbReference>
<dbReference type="SUPFAM" id="SSF51735">
    <property type="entry name" value="NAD(P)-binding Rossmann-fold domains"/>
    <property type="match status" value="1"/>
</dbReference>
<dbReference type="InterPro" id="IPR013154">
    <property type="entry name" value="ADH-like_N"/>
</dbReference>
<keyword evidence="6" id="KW-1185">Reference proteome</keyword>
<dbReference type="AlphaFoldDB" id="A0A1H2LVR3"/>
<dbReference type="EMBL" id="LT629791">
    <property type="protein sequence ID" value="SDU85019.1"/>
    <property type="molecule type" value="Genomic_DNA"/>
</dbReference>
<dbReference type="InterPro" id="IPR011032">
    <property type="entry name" value="GroES-like_sf"/>
</dbReference>
<dbReference type="GO" id="GO:0016491">
    <property type="term" value="F:oxidoreductase activity"/>
    <property type="evidence" value="ECO:0007669"/>
    <property type="project" value="UniProtKB-KW"/>
</dbReference>
<keyword evidence="2" id="KW-0560">Oxidoreductase</keyword>
<dbReference type="PANTHER" id="PTHR43401">
    <property type="entry name" value="L-THREONINE 3-DEHYDROGENASE"/>
    <property type="match status" value="1"/>
</dbReference>
<dbReference type="PANTHER" id="PTHR43401:SF2">
    <property type="entry name" value="L-THREONINE 3-DEHYDROGENASE"/>
    <property type="match status" value="1"/>
</dbReference>
<evidence type="ECO:0000256" key="1">
    <source>
        <dbReference type="ARBA" id="ARBA00001947"/>
    </source>
</evidence>
<dbReference type="Gene3D" id="3.40.50.720">
    <property type="entry name" value="NAD(P)-binding Rossmann-like Domain"/>
    <property type="match status" value="1"/>
</dbReference>
<feature type="domain" description="Alcohol dehydrogenase-like N-terminal" evidence="4">
    <location>
        <begin position="24"/>
        <end position="142"/>
    </location>
</feature>
<evidence type="ECO:0000313" key="6">
    <source>
        <dbReference type="Proteomes" id="UP000182977"/>
    </source>
</evidence>
<accession>A0A1H2LVR3</accession>
<protein>
    <submittedName>
        <fullName evidence="5">(R,R)-butanediol dehydrogenase / meso-butanediol dehydrogenase / diacetyl reductase</fullName>
    </submittedName>
</protein>
<evidence type="ECO:0000259" key="3">
    <source>
        <dbReference type="Pfam" id="PF00107"/>
    </source>
</evidence>
<evidence type="ECO:0000313" key="5">
    <source>
        <dbReference type="EMBL" id="SDU85019.1"/>
    </source>
</evidence>
<reference evidence="6" key="1">
    <citation type="submission" date="2016-10" db="EMBL/GenBank/DDBJ databases">
        <authorList>
            <person name="Varghese N."/>
            <person name="Submissions S."/>
        </authorList>
    </citation>
    <scope>NUCLEOTIDE SEQUENCE [LARGE SCALE GENOMIC DNA]</scope>
    <source>
        <strain evidence="6">DSM 45079</strain>
    </source>
</reference>
<dbReference type="Gene3D" id="3.90.180.10">
    <property type="entry name" value="Medium-chain alcohol dehydrogenases, catalytic domain"/>
    <property type="match status" value="1"/>
</dbReference>
<comment type="cofactor">
    <cofactor evidence="1">
        <name>Zn(2+)</name>
        <dbReference type="ChEBI" id="CHEBI:29105"/>
    </cofactor>
</comment>
<proteinExistence type="predicted"/>
<gene>
    <name evidence="5" type="ORF">SAMN04488563_6722</name>
</gene>
<dbReference type="InterPro" id="IPR036291">
    <property type="entry name" value="NAD(P)-bd_dom_sf"/>
</dbReference>
<dbReference type="OrthoDB" id="9797931at2"/>
<name>A0A1H2LVR3_9ACTN</name>
<dbReference type="InterPro" id="IPR013149">
    <property type="entry name" value="ADH-like_C"/>
</dbReference>
<evidence type="ECO:0000259" key="4">
    <source>
        <dbReference type="Pfam" id="PF08240"/>
    </source>
</evidence>
<dbReference type="Pfam" id="PF00107">
    <property type="entry name" value="ADH_zinc_N"/>
    <property type="match status" value="1"/>
</dbReference>
<dbReference type="Proteomes" id="UP000182977">
    <property type="component" value="Chromosome I"/>
</dbReference>
<dbReference type="RefSeq" id="WP_046772738.1">
    <property type="nucleotide sequence ID" value="NZ_LBMC01000076.1"/>
</dbReference>
<evidence type="ECO:0000256" key="2">
    <source>
        <dbReference type="ARBA" id="ARBA00023002"/>
    </source>
</evidence>
<sequence>MRAARWHGRGDVRIEDVPVPVPAPDELLVEVLWCGICGTDLEEYRDGPLTIPVQPHPRRGTRAPITLGHEVAGRVHTAAADGSGPPAGAVVVPDVVIGCGACWWCRRHEEGLCPELAVRGQTEDGGLARFMPAHAATCLVVPPGVAPESAALVEPASVAVRALRKAGDLLGARVAVVGAGTVGQLVARCAVAAGAVVELVVDPVPSRRELAVAHGARAAADPAGAAGAGGYDAVVECSGADGALPLALDLARRGGTVVAVGLRARPEMLDVVGLVLGEKRLVGSAAHLWDTDCAPALDLIASGRLPVDDLISRRVPLERVVEDGFGALADRAGDVLKVLVDCR</sequence>
<dbReference type="Pfam" id="PF08240">
    <property type="entry name" value="ADH_N"/>
    <property type="match status" value="1"/>
</dbReference>
<dbReference type="STRING" id="419479.SAMN04488563_6722"/>